<dbReference type="PANTHER" id="PTHR16124:SF3">
    <property type="entry name" value="MIS18-BINDING PROTEIN 1"/>
    <property type="match status" value="1"/>
</dbReference>
<dbReference type="EMBL" id="WAAB01017932">
    <property type="protein sequence ID" value="NWH78561.1"/>
    <property type="molecule type" value="Genomic_DNA"/>
</dbReference>
<accession>A0A850XBR6</accession>
<comment type="caution">
    <text evidence="2">The sequence shown here is derived from an EMBL/GenBank/DDBJ whole genome shotgun (WGS) entry which is preliminary data.</text>
</comment>
<dbReference type="GO" id="GO:0000775">
    <property type="term" value="C:chromosome, centromeric region"/>
    <property type="evidence" value="ECO:0007669"/>
    <property type="project" value="TreeGrafter"/>
</dbReference>
<dbReference type="OrthoDB" id="118550at2759"/>
<organism evidence="2 3">
    <name type="scientific">Piaya cayana</name>
    <name type="common">Common squirrel cuckoo</name>
    <dbReference type="NCBI Taxonomy" id="33601"/>
    <lineage>
        <taxon>Eukaryota</taxon>
        <taxon>Metazoa</taxon>
        <taxon>Chordata</taxon>
        <taxon>Craniata</taxon>
        <taxon>Vertebrata</taxon>
        <taxon>Euteleostomi</taxon>
        <taxon>Archelosauria</taxon>
        <taxon>Archosauria</taxon>
        <taxon>Dinosauria</taxon>
        <taxon>Saurischia</taxon>
        <taxon>Theropoda</taxon>
        <taxon>Coelurosauria</taxon>
        <taxon>Aves</taxon>
        <taxon>Neognathae</taxon>
        <taxon>Neoaves</taxon>
        <taxon>Otidimorphae</taxon>
        <taxon>Cuculiformes</taxon>
        <taxon>Coccyzidae</taxon>
        <taxon>Piaya</taxon>
    </lineage>
</organism>
<dbReference type="InterPro" id="IPR039110">
    <property type="entry name" value="KNL2-like"/>
</dbReference>
<dbReference type="Proteomes" id="UP000653271">
    <property type="component" value="Unassembled WGS sequence"/>
</dbReference>
<dbReference type="Pfam" id="PF09133">
    <property type="entry name" value="SANTA"/>
    <property type="match status" value="1"/>
</dbReference>
<dbReference type="PANTHER" id="PTHR16124">
    <property type="entry name" value="MIS18-BINDING PROTEIN 1"/>
    <property type="match status" value="1"/>
</dbReference>
<sequence length="101" mass="11874">QKAICLTNWRIKVIDGNTAICVQGKRNDKEGACWQSSAIIERITRNRVRTASGSIYWLQGNMDSATMRREGFPSRFIKRFLYGFTKMWKQHVEEFLEEGRR</sequence>
<gene>
    <name evidence="2" type="primary">Mis18bp1_0</name>
    <name evidence="2" type="ORF">PIACAY_R07763</name>
</gene>
<dbReference type="AlphaFoldDB" id="A0A850XBR6"/>
<name>A0A850XBR6_PIACA</name>
<feature type="non-terminal residue" evidence="2">
    <location>
        <position position="101"/>
    </location>
</feature>
<protein>
    <submittedName>
        <fullName evidence="2">M18BP protein</fullName>
    </submittedName>
</protein>
<evidence type="ECO:0000313" key="2">
    <source>
        <dbReference type="EMBL" id="NWH78561.1"/>
    </source>
</evidence>
<feature type="non-terminal residue" evidence="2">
    <location>
        <position position="1"/>
    </location>
</feature>
<keyword evidence="3" id="KW-1185">Reference proteome</keyword>
<dbReference type="InterPro" id="IPR015216">
    <property type="entry name" value="SANTA"/>
</dbReference>
<evidence type="ECO:0000259" key="1">
    <source>
        <dbReference type="Pfam" id="PF09133"/>
    </source>
</evidence>
<reference evidence="2" key="1">
    <citation type="submission" date="2019-09" db="EMBL/GenBank/DDBJ databases">
        <title>Bird 10,000 Genomes (B10K) Project - Family phase.</title>
        <authorList>
            <person name="Zhang G."/>
        </authorList>
    </citation>
    <scope>NUCLEOTIDE SEQUENCE</scope>
    <source>
        <strain evidence="2">B10K-DU-008-47</strain>
        <tissue evidence="2">Mixed tissue sample</tissue>
    </source>
</reference>
<evidence type="ECO:0000313" key="3">
    <source>
        <dbReference type="Proteomes" id="UP000653271"/>
    </source>
</evidence>
<feature type="domain" description="SANTA" evidence="1">
    <location>
        <begin position="4"/>
        <end position="90"/>
    </location>
</feature>
<proteinExistence type="predicted"/>